<evidence type="ECO:0000256" key="2">
    <source>
        <dbReference type="ARBA" id="ARBA00010790"/>
    </source>
</evidence>
<dbReference type="GO" id="GO:0016614">
    <property type="term" value="F:oxidoreductase activity, acting on CH-OH group of donors"/>
    <property type="evidence" value="ECO:0007669"/>
    <property type="project" value="InterPro"/>
</dbReference>
<feature type="region of interest" description="Disordered" evidence="7">
    <location>
        <begin position="2121"/>
        <end position="2143"/>
    </location>
</feature>
<dbReference type="SUPFAM" id="SSF54373">
    <property type="entry name" value="FAD-linked reductases, C-terminal domain"/>
    <property type="match status" value="1"/>
</dbReference>
<evidence type="ECO:0000256" key="8">
    <source>
        <dbReference type="SAM" id="SignalP"/>
    </source>
</evidence>
<dbReference type="InterPro" id="IPR036770">
    <property type="entry name" value="Ankyrin_rpt-contain_sf"/>
</dbReference>
<feature type="repeat" description="RCC1" evidence="6">
    <location>
        <begin position="914"/>
        <end position="964"/>
    </location>
</feature>
<feature type="chain" id="PRO_5034722588" description="BTB domain-containing protein" evidence="8">
    <location>
        <begin position="17"/>
        <end position="2344"/>
    </location>
</feature>
<dbReference type="Gene3D" id="2.130.10.30">
    <property type="entry name" value="Regulator of chromosome condensation 1/beta-lactamase-inhibitor protein II"/>
    <property type="match status" value="1"/>
</dbReference>
<dbReference type="Gene3D" id="3.50.50.60">
    <property type="entry name" value="FAD/NAD(P)-binding domain"/>
    <property type="match status" value="1"/>
</dbReference>
<evidence type="ECO:0000256" key="3">
    <source>
        <dbReference type="ARBA" id="ARBA00022630"/>
    </source>
</evidence>
<dbReference type="InterPro" id="IPR036188">
    <property type="entry name" value="FAD/NAD-bd_sf"/>
</dbReference>
<dbReference type="InterPro" id="IPR002110">
    <property type="entry name" value="Ankyrin_rpt"/>
</dbReference>
<dbReference type="InterPro" id="IPR027424">
    <property type="entry name" value="Glucose_Oxidase_domain_2"/>
</dbReference>
<keyword evidence="8" id="KW-0732">Signal</keyword>
<dbReference type="InterPro" id="IPR009091">
    <property type="entry name" value="RCC1/BLIP-II"/>
</dbReference>
<evidence type="ECO:0000256" key="4">
    <source>
        <dbReference type="ARBA" id="ARBA00022827"/>
    </source>
</evidence>
<feature type="compositionally biased region" description="Pro residues" evidence="7">
    <location>
        <begin position="1996"/>
        <end position="2007"/>
    </location>
</feature>
<dbReference type="PROSITE" id="PS50012">
    <property type="entry name" value="RCC1_3"/>
    <property type="match status" value="2"/>
</dbReference>
<comment type="caution">
    <text evidence="10">The sequence shown here is derived from an EMBL/GenBank/DDBJ whole genome shotgun (WGS) entry which is preliminary data.</text>
</comment>
<dbReference type="Pfam" id="PF00651">
    <property type="entry name" value="BTB"/>
    <property type="match status" value="1"/>
</dbReference>
<protein>
    <recommendedName>
        <fullName evidence="9">BTB domain-containing protein</fullName>
    </recommendedName>
</protein>
<feature type="compositionally biased region" description="Basic and acidic residues" evidence="7">
    <location>
        <begin position="2259"/>
        <end position="2269"/>
    </location>
</feature>
<feature type="compositionally biased region" description="Polar residues" evidence="7">
    <location>
        <begin position="1737"/>
        <end position="1749"/>
    </location>
</feature>
<evidence type="ECO:0000256" key="6">
    <source>
        <dbReference type="PROSITE-ProRule" id="PRU00235"/>
    </source>
</evidence>
<dbReference type="CDD" id="cd18500">
    <property type="entry name" value="BACK_IBtk"/>
    <property type="match status" value="1"/>
</dbReference>
<feature type="compositionally biased region" description="Polar residues" evidence="7">
    <location>
        <begin position="1876"/>
        <end position="1911"/>
    </location>
</feature>
<feature type="repeat" description="RCC1" evidence="6">
    <location>
        <begin position="1034"/>
        <end position="1084"/>
    </location>
</feature>
<dbReference type="Pfam" id="PF12796">
    <property type="entry name" value="Ank_2"/>
    <property type="match status" value="1"/>
</dbReference>
<reference evidence="10" key="1">
    <citation type="submission" date="2021-01" db="EMBL/GenBank/DDBJ databases">
        <authorList>
            <person name="Kaushik A."/>
        </authorList>
    </citation>
    <scope>NUCLEOTIDE SEQUENCE</scope>
    <source>
        <strain evidence="10">AG5</strain>
    </source>
</reference>
<feature type="compositionally biased region" description="Polar residues" evidence="7">
    <location>
        <begin position="1924"/>
        <end position="1938"/>
    </location>
</feature>
<dbReference type="InterPro" id="IPR000210">
    <property type="entry name" value="BTB/POZ_dom"/>
</dbReference>
<dbReference type="Proteomes" id="UP000663827">
    <property type="component" value="Unassembled WGS sequence"/>
</dbReference>
<dbReference type="SUPFAM" id="SSF54695">
    <property type="entry name" value="POZ domain"/>
    <property type="match status" value="1"/>
</dbReference>
<dbReference type="Gene3D" id="1.25.40.20">
    <property type="entry name" value="Ankyrin repeat-containing domain"/>
    <property type="match status" value="1"/>
</dbReference>
<feature type="region of interest" description="Disordered" evidence="7">
    <location>
        <begin position="624"/>
        <end position="654"/>
    </location>
</feature>
<dbReference type="CDD" id="cd18186">
    <property type="entry name" value="BTB_POZ_ZBTB_KLHL-like"/>
    <property type="match status" value="2"/>
</dbReference>
<accession>A0A8H3E2M3</accession>
<dbReference type="PROSITE" id="PS50097">
    <property type="entry name" value="BTB"/>
    <property type="match status" value="1"/>
</dbReference>
<keyword evidence="3" id="KW-0285">Flavoprotein</keyword>
<dbReference type="PANTHER" id="PTHR11552:SF218">
    <property type="entry name" value="GLUCOSE-METHANOL-CHOLINE OXIDOREDUCTASE N-TERMINAL DOMAIN-CONTAINING PROTEIN"/>
    <property type="match status" value="1"/>
</dbReference>
<feature type="compositionally biased region" description="Basic and acidic residues" evidence="7">
    <location>
        <begin position="1912"/>
        <end position="1923"/>
    </location>
</feature>
<sequence>MRSGLSLLSLVVPALGAGIVYNDQIDSAYDFVIAGGGLAGLVLASRLSEDSNTTVLVLEAGASGDAVKPRIDIPGNAYYSSLLNTEYDWQYTTVPQPGAGNRALPWPRGKVLGGSTAVNGLYLVRPSAVEVDAWSQLLPGQSSAAAWSWASLFEAMKKSENFTEPSERIKSAGRIQYDVTSHGRSGPLHYAYPGFIVPIVGDWTATLEWIGIPPSPDANGGSGWGGFIATSSINPTNWTRSYSRSAYIDPLGPRPNLAVLPNATVTKILWAPNNDGNGKKVAQGVEFAASRGGPRRNVTARKEVILAGGAIGSPHIAMHSGIGPRPVLEGLGIPIVYELPGVGAHLQDHIATEVVFRTTAETAASIRNSGTLENGTSAPFLSFINSAIAYANITDLFGDWAPSFQEQVRANMSDNVNALVPNDPRVKAGYQAVYEATTEKILMSQAGQVELLFSLTGTSQGSDTIAIQAALQHPFSQGHLYINSTDPFDPPVIDPRYLSNPGDIWMTREGLKLARKLGQTQPLNGSIVEEVSPGASVQTDAEWDAWLKGKIQTEYHPSCTMSMLPEEQAGVVDADLRMYGTSNVRVVDSSIYPIQFAAHLMAPTYGMAEQAASIIRAQYNGVPPPASTVSTSAPGSATQTTAPGNNNNGDNSNGAVRLTSNAAWVALYAVAGIAGSRSWSQAQAQMTVIAQGGQLENNPNTRDALGRTVLHLACTDLAPIALEFVRALLALPSGQIDVNAQDIESGWTALHRALYAGNLLAATLLLGRSDIDAGIRDLEGMTSFDVYNATIEGTVPEPLSSAPRELWVWGSNRWAFWFTRSNISKDHVIVTFHPHRNATLGIGSADDRAYPEAVSVVRPAEVIEKLSGSARFSSIGVTGIAMSRLHTSMDSSNLPHRFALICLQLGILTNEARGNLEACGFGGVGRLGTKLHMQYSFGRVSGLENQNITRVALGWDHTLALTSNGDVLSWGMNRFHQLGYLIEPIDSSGKAKANIDPSENQVQVLPKRIVGPLRKEIVLGIAACKTASVCWTHGDLYSWGTNSGQLGYAKATPGWQVIPRKVATVSKVVDVALSDTAMVCLLPTKDIICFWNGAHFRIQFPQPAFPHRYQPPVNLARIPIAKITCNDTVFAALTAAGEVFLFTLPDNPASETDSSPNVRPQKVWALRRQVAAACDIALGGDGTTIVCTVSGHVFVHAPKPVKGPSIASGVPSSGVGSALLSGSFRTHKYQRVLGLQRIVNVAANSTGGFAALRADATVEPLIIEGKSVAQAIESVQPYLAALQDEAHSFDLLSVINQGDEEDEEHDGIIDDIILAEQLCRVVIQSHKANGSPLVLDHHLLHGADMHIFEATNYMNVPVHRSVVAARAPVLENVLSGKPLTRQGLVFKFSETTATLTVSGCHALSILILLNYLYSDTVCPIWDHRVRRPVTSSLERVRAHPGNIRLELQRLSSALELPQLQTAVDSIGKRTPAPTLGSNFSQLFQSSQISERSKLRGDICLELADRSVYCHSVVLRARSPFFASFFDEAEWTRGRWNDQGVLVVDMKHLEWRPMEYVFQYMYCGAVDDLFDGIDFVQSVEDFIDFIFRVMAAAVSQYTHPNQSLTDGSQIKNELMLEQLTEICSKVIIRHITLINCTTILANASPFYCPKLKARLHKYIAVNMESLMEKRYLDDVAHDIMKELAIFVRGQQALKQPHTRSGTWITAIMERHKDWLAMQDFPSVVVRTAPPGRQPKLSPKQSPTIGPTSPKTPRRVPSFNLPMTPQKPNTAKSADKTPQCDGMFSMDEENVEPTPGDSSTKIEPPTAPLEFPLTVSSPGPSSRVWKGTKTERVDMRSIMANEATSSRPTRSPMVRIAGFDSGNQPPSPSKTPQKDRNQTPYSRQTSQLVTPPASASSSWRDPPVTSGSPAQRSSETEPRLEEPKGSSRQRMTAAAQSAGLSPSLVPKPGAQQTSPVKSKPIATPAPAFPALGPVIVPKRSTGGAESSKRRNASDAWTAPPPMPTSPPGPSGSVSFSEIQQQQHAQKAGVGSGKAKKSLLEIQAEEAERARLLQEEELARAREAEDLTAEIEFMQDEPENPLEYVLSALAACEKGQQALDIRQQPKDWDLEFVWGRTLVAGAQSLADSEDETQASENEATDARTHFLGPDSSTALDRAFGHLTYATQHRPQSIDSSNRTQDEQKITDERFVRALLAVAQGVLVVSEGSSIHYLEASRELFRHASKISAPVELQIQVNLGLGQVELAIGSAIAEGLESESDEEAKSEQEDSETRATAIKSLKEAITKFDAAHELNAKQSDGADSVTEELKPMLQEALVTLATLLPEGAEQEHMYSRYQAEGGVLDEDD</sequence>
<feature type="signal peptide" evidence="8">
    <location>
        <begin position="1"/>
        <end position="16"/>
    </location>
</feature>
<feature type="domain" description="BTB" evidence="9">
    <location>
        <begin position="1496"/>
        <end position="1566"/>
    </location>
</feature>
<keyword evidence="5" id="KW-0560">Oxidoreductase</keyword>
<dbReference type="Gene3D" id="3.30.560.10">
    <property type="entry name" value="Glucose Oxidase, domain 3"/>
    <property type="match status" value="1"/>
</dbReference>
<dbReference type="InterPro" id="IPR011333">
    <property type="entry name" value="SKP1/BTB/POZ_sf"/>
</dbReference>
<feature type="compositionally biased region" description="Low complexity" evidence="7">
    <location>
        <begin position="627"/>
        <end position="654"/>
    </location>
</feature>
<organism evidence="10 11">
    <name type="scientific">Rhizoctonia solani</name>
    <dbReference type="NCBI Taxonomy" id="456999"/>
    <lineage>
        <taxon>Eukaryota</taxon>
        <taxon>Fungi</taxon>
        <taxon>Dikarya</taxon>
        <taxon>Basidiomycota</taxon>
        <taxon>Agaricomycotina</taxon>
        <taxon>Agaricomycetes</taxon>
        <taxon>Cantharellales</taxon>
        <taxon>Ceratobasidiaceae</taxon>
        <taxon>Rhizoctonia</taxon>
    </lineage>
</organism>
<gene>
    <name evidence="10" type="ORF">RDB_LOCUS123664</name>
</gene>
<name>A0A8H3E2M3_9AGAM</name>
<evidence type="ECO:0000256" key="7">
    <source>
        <dbReference type="SAM" id="MobiDB-lite"/>
    </source>
</evidence>
<dbReference type="Pfam" id="PF05199">
    <property type="entry name" value="GMC_oxred_C"/>
    <property type="match status" value="1"/>
</dbReference>
<evidence type="ECO:0000256" key="5">
    <source>
        <dbReference type="ARBA" id="ARBA00023002"/>
    </source>
</evidence>
<dbReference type="GO" id="GO:0050660">
    <property type="term" value="F:flavin adenine dinucleotide binding"/>
    <property type="evidence" value="ECO:0007669"/>
    <property type="project" value="InterPro"/>
</dbReference>
<feature type="region of interest" description="Disordered" evidence="7">
    <location>
        <begin position="2251"/>
        <end position="2270"/>
    </location>
</feature>
<dbReference type="InterPro" id="IPR000172">
    <property type="entry name" value="GMC_OxRdtase_N"/>
</dbReference>
<dbReference type="Gene3D" id="3.30.710.10">
    <property type="entry name" value="Potassium Channel Kv1.1, Chain A"/>
    <property type="match status" value="2"/>
</dbReference>
<feature type="compositionally biased region" description="Polar residues" evidence="7">
    <location>
        <begin position="1759"/>
        <end position="1770"/>
    </location>
</feature>
<dbReference type="Pfam" id="PF00732">
    <property type="entry name" value="GMC_oxred_N"/>
    <property type="match status" value="1"/>
</dbReference>
<dbReference type="PANTHER" id="PTHR11552">
    <property type="entry name" value="GLUCOSE-METHANOL-CHOLINE GMC OXIDOREDUCTASE"/>
    <property type="match status" value="1"/>
</dbReference>
<comment type="similarity">
    <text evidence="2">Belongs to the GMC oxidoreductase family.</text>
</comment>
<keyword evidence="4" id="KW-0274">FAD</keyword>
<evidence type="ECO:0000259" key="9">
    <source>
        <dbReference type="PROSITE" id="PS50097"/>
    </source>
</evidence>
<dbReference type="SUPFAM" id="SSF51905">
    <property type="entry name" value="FAD/NAD(P)-binding domain"/>
    <property type="match status" value="1"/>
</dbReference>
<dbReference type="SUPFAM" id="SSF48403">
    <property type="entry name" value="Ankyrin repeat"/>
    <property type="match status" value="1"/>
</dbReference>
<proteinExistence type="inferred from homology"/>
<dbReference type="InterPro" id="IPR007867">
    <property type="entry name" value="GMC_OxRtase_C"/>
</dbReference>
<dbReference type="InterPro" id="IPR012132">
    <property type="entry name" value="GMC_OxRdtase"/>
</dbReference>
<dbReference type="EMBL" id="CAJNJQ010002886">
    <property type="protein sequence ID" value="CAE7187514.1"/>
    <property type="molecule type" value="Genomic_DNA"/>
</dbReference>
<evidence type="ECO:0000313" key="11">
    <source>
        <dbReference type="Proteomes" id="UP000663827"/>
    </source>
</evidence>
<dbReference type="SMART" id="SM00248">
    <property type="entry name" value="ANK"/>
    <property type="match status" value="2"/>
</dbReference>
<dbReference type="SUPFAM" id="SSF50985">
    <property type="entry name" value="RCC1/BLIP-II"/>
    <property type="match status" value="1"/>
</dbReference>
<dbReference type="InterPro" id="IPR000408">
    <property type="entry name" value="Reg_chr_condens"/>
</dbReference>
<evidence type="ECO:0000256" key="1">
    <source>
        <dbReference type="ARBA" id="ARBA00001974"/>
    </source>
</evidence>
<feature type="region of interest" description="Disordered" evidence="7">
    <location>
        <begin position="1724"/>
        <end position="2034"/>
    </location>
</feature>
<comment type="cofactor">
    <cofactor evidence="1">
        <name>FAD</name>
        <dbReference type="ChEBI" id="CHEBI:57692"/>
    </cofactor>
</comment>
<evidence type="ECO:0000313" key="10">
    <source>
        <dbReference type="EMBL" id="CAE7187514.1"/>
    </source>
</evidence>
<dbReference type="Gene3D" id="4.10.450.10">
    <property type="entry name" value="Glucose Oxidase, domain 2"/>
    <property type="match status" value="1"/>
</dbReference>
<dbReference type="Pfam" id="PF13540">
    <property type="entry name" value="RCC1_2"/>
    <property type="match status" value="1"/>
</dbReference>